<accession>A0A699IN86</accession>
<proteinExistence type="predicted"/>
<dbReference type="GO" id="GO:0003964">
    <property type="term" value="F:RNA-directed DNA polymerase activity"/>
    <property type="evidence" value="ECO:0007669"/>
    <property type="project" value="UniProtKB-KW"/>
</dbReference>
<feature type="region of interest" description="Disordered" evidence="1">
    <location>
        <begin position="1"/>
        <end position="21"/>
    </location>
</feature>
<dbReference type="EMBL" id="BKCJ010304508">
    <property type="protein sequence ID" value="GEZ64341.1"/>
    <property type="molecule type" value="Genomic_DNA"/>
</dbReference>
<feature type="compositionally biased region" description="Polar residues" evidence="1">
    <location>
        <begin position="1"/>
        <end position="16"/>
    </location>
</feature>
<keyword evidence="2" id="KW-0808">Transferase</keyword>
<name>A0A699IN86_TANCI</name>
<keyword evidence="2" id="KW-0695">RNA-directed DNA polymerase</keyword>
<keyword evidence="2" id="KW-0548">Nucleotidyltransferase</keyword>
<dbReference type="Gene3D" id="2.40.70.10">
    <property type="entry name" value="Acid Proteases"/>
    <property type="match status" value="1"/>
</dbReference>
<dbReference type="CDD" id="cd00303">
    <property type="entry name" value="retropepsin_like"/>
    <property type="match status" value="1"/>
</dbReference>
<sequence>MQSPSGSGSLPSNTIANPRGDLKVITTRSGISYDGPTIPPTSSPLLKEVKRELVATKDKVQTTSSGTTTHVQPPVVQIPILEPDVAPKPNFKPLIPYPSRLNDQQIREKSNNQMLKFLKNFQRLYFDLSFEDALLYMPKFASTFKSLLKLEECLAYADLGASINLMPLSLWKKLSLPKLTPTYMTLELANRSVAYSVGVAEDVFVKVRKFHFLADFVVVHYDVDPRVPLILRRPFLRTAQDLIDVYEIEACLTSDSIPSRIDDAIFDPKGDILLLDKLLNDDPSSLLPPKGPYFEELKTIKSSIGDPPELELKELLSHLEYAFLEGTNKLTVIIAKELKDEEKAALLKVQKSHKLSITWKISDIKC</sequence>
<dbReference type="PANTHER" id="PTHR33067">
    <property type="entry name" value="RNA-DIRECTED DNA POLYMERASE-RELATED"/>
    <property type="match status" value="1"/>
</dbReference>
<comment type="caution">
    <text evidence="2">The sequence shown here is derived from an EMBL/GenBank/DDBJ whole genome shotgun (WGS) entry which is preliminary data.</text>
</comment>
<evidence type="ECO:0000313" key="2">
    <source>
        <dbReference type="EMBL" id="GEZ64341.1"/>
    </source>
</evidence>
<evidence type="ECO:0000256" key="1">
    <source>
        <dbReference type="SAM" id="MobiDB-lite"/>
    </source>
</evidence>
<dbReference type="PANTHER" id="PTHR33067:SF35">
    <property type="entry name" value="ASPARTIC PEPTIDASE DDI1-TYPE DOMAIN-CONTAINING PROTEIN"/>
    <property type="match status" value="1"/>
</dbReference>
<organism evidence="2">
    <name type="scientific">Tanacetum cinerariifolium</name>
    <name type="common">Dalmatian daisy</name>
    <name type="synonym">Chrysanthemum cinerariifolium</name>
    <dbReference type="NCBI Taxonomy" id="118510"/>
    <lineage>
        <taxon>Eukaryota</taxon>
        <taxon>Viridiplantae</taxon>
        <taxon>Streptophyta</taxon>
        <taxon>Embryophyta</taxon>
        <taxon>Tracheophyta</taxon>
        <taxon>Spermatophyta</taxon>
        <taxon>Magnoliopsida</taxon>
        <taxon>eudicotyledons</taxon>
        <taxon>Gunneridae</taxon>
        <taxon>Pentapetalae</taxon>
        <taxon>asterids</taxon>
        <taxon>campanulids</taxon>
        <taxon>Asterales</taxon>
        <taxon>Asteraceae</taxon>
        <taxon>Asteroideae</taxon>
        <taxon>Anthemideae</taxon>
        <taxon>Anthemidinae</taxon>
        <taxon>Tanacetum</taxon>
    </lineage>
</organism>
<protein>
    <submittedName>
        <fullName evidence="2">Reverse transcriptase domain-containing protein</fullName>
    </submittedName>
</protein>
<reference evidence="2" key="1">
    <citation type="journal article" date="2019" name="Sci. Rep.">
        <title>Draft genome of Tanacetum cinerariifolium, the natural source of mosquito coil.</title>
        <authorList>
            <person name="Yamashiro T."/>
            <person name="Shiraishi A."/>
            <person name="Satake H."/>
            <person name="Nakayama K."/>
        </authorList>
    </citation>
    <scope>NUCLEOTIDE SEQUENCE</scope>
</reference>
<dbReference type="InterPro" id="IPR021109">
    <property type="entry name" value="Peptidase_aspartic_dom_sf"/>
</dbReference>
<dbReference type="AlphaFoldDB" id="A0A699IN86"/>
<gene>
    <name evidence="2" type="ORF">Tci_536314</name>
</gene>